<dbReference type="GO" id="GO:0005509">
    <property type="term" value="F:calcium ion binding"/>
    <property type="evidence" value="ECO:0007669"/>
    <property type="project" value="UniProtKB-UniRule"/>
</dbReference>
<feature type="non-terminal residue" evidence="1">
    <location>
        <position position="1"/>
    </location>
</feature>
<accession>A0A8J1UNT1</accession>
<proteinExistence type="predicted"/>
<dbReference type="Proteomes" id="UP000749559">
    <property type="component" value="Unassembled WGS sequence"/>
</dbReference>
<name>A0A8J1UNT1_OWEFU</name>
<evidence type="ECO:0000313" key="1">
    <source>
        <dbReference type="EMBL" id="CAH1792871.1"/>
    </source>
</evidence>
<dbReference type="SMART" id="SM00112">
    <property type="entry name" value="CA"/>
    <property type="match status" value="1"/>
</dbReference>
<dbReference type="AlphaFoldDB" id="A0A8J1UNT1"/>
<dbReference type="GO" id="GO:0007156">
    <property type="term" value="P:homophilic cell adhesion via plasma membrane adhesion molecules"/>
    <property type="evidence" value="ECO:0007669"/>
    <property type="project" value="InterPro"/>
</dbReference>
<dbReference type="CDD" id="cd11304">
    <property type="entry name" value="Cadherin_repeat"/>
    <property type="match status" value="1"/>
</dbReference>
<evidence type="ECO:0000313" key="2">
    <source>
        <dbReference type="Proteomes" id="UP000749559"/>
    </source>
</evidence>
<comment type="caution">
    <text evidence="1">The sequence shown here is derived from an EMBL/GenBank/DDBJ whole genome shotgun (WGS) entry which is preliminary data.</text>
</comment>
<feature type="non-terminal residue" evidence="1">
    <location>
        <position position="111"/>
    </location>
</feature>
<dbReference type="Pfam" id="PF00028">
    <property type="entry name" value="Cadherin"/>
    <property type="match status" value="1"/>
</dbReference>
<dbReference type="Gene3D" id="2.60.40.60">
    <property type="entry name" value="Cadherins"/>
    <property type="match status" value="1"/>
</dbReference>
<sequence length="111" mass="12679">TIHVLDENDPPTAIILEPDIISENHRVGDPFWELTTIDQDIGQRHTYELLDDYNKTFAIHGKHHVQLLKQLDYEAVGGIVYIDVRSKDNGTPEKSVHQTIQITVINEDEPP</sequence>
<protein>
    <submittedName>
        <fullName evidence="1">Uncharacterized protein</fullName>
    </submittedName>
</protein>
<organism evidence="1 2">
    <name type="scientific">Owenia fusiformis</name>
    <name type="common">Polychaete worm</name>
    <dbReference type="NCBI Taxonomy" id="6347"/>
    <lineage>
        <taxon>Eukaryota</taxon>
        <taxon>Metazoa</taxon>
        <taxon>Spiralia</taxon>
        <taxon>Lophotrochozoa</taxon>
        <taxon>Annelida</taxon>
        <taxon>Polychaeta</taxon>
        <taxon>Sedentaria</taxon>
        <taxon>Canalipalpata</taxon>
        <taxon>Sabellida</taxon>
        <taxon>Oweniida</taxon>
        <taxon>Oweniidae</taxon>
        <taxon>Owenia</taxon>
    </lineage>
</organism>
<dbReference type="InterPro" id="IPR015919">
    <property type="entry name" value="Cadherin-like_sf"/>
</dbReference>
<dbReference type="GO" id="GO:0016020">
    <property type="term" value="C:membrane"/>
    <property type="evidence" value="ECO:0007669"/>
    <property type="project" value="InterPro"/>
</dbReference>
<reference evidence="1" key="1">
    <citation type="submission" date="2022-03" db="EMBL/GenBank/DDBJ databases">
        <authorList>
            <person name="Martin C."/>
        </authorList>
    </citation>
    <scope>NUCLEOTIDE SEQUENCE</scope>
</reference>
<dbReference type="InterPro" id="IPR002126">
    <property type="entry name" value="Cadherin-like_dom"/>
</dbReference>
<dbReference type="PROSITE" id="PS50268">
    <property type="entry name" value="CADHERIN_2"/>
    <property type="match status" value="1"/>
</dbReference>
<keyword evidence="2" id="KW-1185">Reference proteome</keyword>
<dbReference type="EMBL" id="CAIIXF020000008">
    <property type="protein sequence ID" value="CAH1792871.1"/>
    <property type="molecule type" value="Genomic_DNA"/>
</dbReference>
<dbReference type="SUPFAM" id="SSF49313">
    <property type="entry name" value="Cadherin-like"/>
    <property type="match status" value="1"/>
</dbReference>
<gene>
    <name evidence="1" type="ORF">OFUS_LOCUS17791</name>
</gene>